<dbReference type="STRING" id="497964.CfE428DRAFT_1840"/>
<evidence type="ECO:0000313" key="7">
    <source>
        <dbReference type="EMBL" id="EDY20643.1"/>
    </source>
</evidence>
<dbReference type="SUPFAM" id="SSF48371">
    <property type="entry name" value="ARM repeat"/>
    <property type="match status" value="1"/>
</dbReference>
<sequence length="974" mass="104971" precursor="true">MRPSPYWLSLLLSPCVLLAADLEIKPGDLPRIPPTPPEKGPSTYTVRPGFHVELMASEPTIVSPVAMAFDENGKLYVVEMIDYSERRDEKLSRIKLLESTKGDGHYDKATIFADHLPWATSVTCWDGGVFVLASPDLFYFKDTKGDGHADVHALVATGFGNLVERLNVQALPNYMQWGPDQRIHGALGGNASRITSFVHKSDPPLELRGRDFSFDPRDLHLRAEVGGGQWGMSFDNAGRKFICNNSRHIIQLLYGLNALRPGISLPPAAVDIGVDGPQAEVFRTSPDEPWRVIRTAWRVSGASPGVVEGGGRASGYFTGAAGITIYRGDLFPPSNLGDAFIADCGSNLIHRKKMHGEVLLTAERAADEQKSEFAASRDNWSRPVFFTNAPDGALWFCDMYREVIEHPWSLPEPLKSHLDLNSGNDKGRLYRLVPDGTNPRPLPKLGNLASKDLVALLAHPNGWHRDTAARLLHQRQDHSVTPALLDLAEHSDSPLGRLTALRVLAGDNDLSDEVLVKTLADKDVQVRVQAIHTATAHYADGKVPASVDAALHALGKDESGFVRYELAWALGTLNVQDKPGLILQLAQRDATDTWARTALLAAGNNEAGALFQACVRPGGAKIDPSFTRELATTIGTRKQPADVDAVITYALSSEHPAEWLGPLADGLAHGGSSLAKADTGKRLQPLISTAADHIKHQANISPSDFTILGVTGSQESVELIGASLAQHLPISLATPALEALTHLNPPTLGKVLTTAWPGIPTEARGAAIRLWRTRPQQVPSLLDAVAANVVAKSELTPEDLAALRESRVAAIRDRTVEIFGPAASRTQVMAAYRPALNMKGDPLKGHATFTARCTVCHRFHGEGNSVGPELDASASAGREKLMGNILEPSREITAGFNMAIVETKSGERVAGIVAADTDSTISLHTPGGLSRDIPRGEVVQIERSSRSLMPDGIETGLTPQDMADLLEFLSSAKK</sequence>
<gene>
    <name evidence="7" type="ORF">CfE428DRAFT_1840</name>
</gene>
<keyword evidence="5" id="KW-0732">Signal</keyword>
<keyword evidence="1 4" id="KW-0349">Heme</keyword>
<dbReference type="PANTHER" id="PTHR33546">
    <property type="entry name" value="LARGE, MULTIFUNCTIONAL SECRETED PROTEIN-RELATED"/>
    <property type="match status" value="1"/>
</dbReference>
<dbReference type="InterPro" id="IPR036909">
    <property type="entry name" value="Cyt_c-like_dom_sf"/>
</dbReference>
<keyword evidence="3 4" id="KW-0408">Iron</keyword>
<dbReference type="Pfam" id="PF23500">
    <property type="entry name" value="DUF7133"/>
    <property type="match status" value="1"/>
</dbReference>
<dbReference type="InterPro" id="IPR011042">
    <property type="entry name" value="6-blade_b-propeller_TolB-like"/>
</dbReference>
<organism evidence="7 8">
    <name type="scientific">Chthoniobacter flavus Ellin428</name>
    <dbReference type="NCBI Taxonomy" id="497964"/>
    <lineage>
        <taxon>Bacteria</taxon>
        <taxon>Pseudomonadati</taxon>
        <taxon>Verrucomicrobiota</taxon>
        <taxon>Spartobacteria</taxon>
        <taxon>Chthoniobacterales</taxon>
        <taxon>Chthoniobacteraceae</taxon>
        <taxon>Chthoniobacter</taxon>
    </lineage>
</organism>
<dbReference type="AlphaFoldDB" id="B4CYV2"/>
<dbReference type="InParanoid" id="B4CYV2"/>
<evidence type="ECO:0000256" key="4">
    <source>
        <dbReference type="PROSITE-ProRule" id="PRU00433"/>
    </source>
</evidence>
<dbReference type="SUPFAM" id="SSF46626">
    <property type="entry name" value="Cytochrome c"/>
    <property type="match status" value="1"/>
</dbReference>
<keyword evidence="8" id="KW-1185">Reference proteome</keyword>
<dbReference type="NCBIfam" id="TIGR02603">
    <property type="entry name" value="CxxCH_TIGR02603"/>
    <property type="match status" value="1"/>
</dbReference>
<evidence type="ECO:0000256" key="5">
    <source>
        <dbReference type="SAM" id="SignalP"/>
    </source>
</evidence>
<dbReference type="InterPro" id="IPR016024">
    <property type="entry name" value="ARM-type_fold"/>
</dbReference>
<dbReference type="InterPro" id="IPR009056">
    <property type="entry name" value="Cyt_c-like_dom"/>
</dbReference>
<comment type="caution">
    <text evidence="7">The sequence shown here is derived from an EMBL/GenBank/DDBJ whole genome shotgun (WGS) entry which is preliminary data.</text>
</comment>
<dbReference type="SUPFAM" id="SSF50952">
    <property type="entry name" value="Soluble quinoprotein glucose dehydrogenase"/>
    <property type="match status" value="1"/>
</dbReference>
<evidence type="ECO:0000256" key="2">
    <source>
        <dbReference type="ARBA" id="ARBA00022723"/>
    </source>
</evidence>
<dbReference type="NCBIfam" id="TIGR02604">
    <property type="entry name" value="Piru_Ver_Nterm"/>
    <property type="match status" value="1"/>
</dbReference>
<dbReference type="Proteomes" id="UP000005824">
    <property type="component" value="Unassembled WGS sequence"/>
</dbReference>
<name>B4CYV2_9BACT</name>
<proteinExistence type="predicted"/>
<dbReference type="eggNOG" id="COG3474">
    <property type="taxonomic scope" value="Bacteria"/>
</dbReference>
<dbReference type="InterPro" id="IPR013428">
    <property type="entry name" value="Membrane-bound_put_N"/>
</dbReference>
<dbReference type="Gene3D" id="1.25.10.10">
    <property type="entry name" value="Leucine-rich Repeat Variant"/>
    <property type="match status" value="1"/>
</dbReference>
<dbReference type="GO" id="GO:0020037">
    <property type="term" value="F:heme binding"/>
    <property type="evidence" value="ECO:0007669"/>
    <property type="project" value="InterPro"/>
</dbReference>
<dbReference type="RefSeq" id="WP_006979166.1">
    <property type="nucleotide sequence ID" value="NZ_ABVL01000004.1"/>
</dbReference>
<dbReference type="InterPro" id="IPR055557">
    <property type="entry name" value="DUF7133"/>
</dbReference>
<reference evidence="7 8" key="1">
    <citation type="journal article" date="2011" name="J. Bacteriol.">
        <title>Genome sequence of Chthoniobacter flavus Ellin428, an aerobic heterotrophic soil bacterium.</title>
        <authorList>
            <person name="Kant R."/>
            <person name="van Passel M.W."/>
            <person name="Palva A."/>
            <person name="Lucas S."/>
            <person name="Lapidus A."/>
            <person name="Glavina Del Rio T."/>
            <person name="Dalin E."/>
            <person name="Tice H."/>
            <person name="Bruce D."/>
            <person name="Goodwin L."/>
            <person name="Pitluck S."/>
            <person name="Larimer F.W."/>
            <person name="Land M.L."/>
            <person name="Hauser L."/>
            <person name="Sangwan P."/>
            <person name="de Vos W.M."/>
            <person name="Janssen P.H."/>
            <person name="Smidt H."/>
        </authorList>
    </citation>
    <scope>NUCLEOTIDE SEQUENCE [LARGE SCALE GENOMIC DNA]</scope>
    <source>
        <strain evidence="7 8">Ellin428</strain>
    </source>
</reference>
<feature type="domain" description="Cytochrome c" evidence="6">
    <location>
        <begin position="840"/>
        <end position="973"/>
    </location>
</feature>
<dbReference type="Gene3D" id="1.10.760.10">
    <property type="entry name" value="Cytochrome c-like domain"/>
    <property type="match status" value="1"/>
</dbReference>
<feature type="signal peptide" evidence="5">
    <location>
        <begin position="1"/>
        <end position="19"/>
    </location>
</feature>
<feature type="chain" id="PRO_5002800251" evidence="5">
    <location>
        <begin position="20"/>
        <end position="974"/>
    </location>
</feature>
<evidence type="ECO:0000256" key="3">
    <source>
        <dbReference type="ARBA" id="ARBA00023004"/>
    </source>
</evidence>
<keyword evidence="2 4" id="KW-0479">Metal-binding</keyword>
<dbReference type="GO" id="GO:0046872">
    <property type="term" value="F:metal ion binding"/>
    <property type="evidence" value="ECO:0007669"/>
    <property type="project" value="UniProtKB-KW"/>
</dbReference>
<accession>B4CYV2</accession>
<dbReference type="InterPro" id="IPR011041">
    <property type="entry name" value="Quinoprot_gluc/sorb_DH_b-prop"/>
</dbReference>
<evidence type="ECO:0000313" key="8">
    <source>
        <dbReference type="Proteomes" id="UP000005824"/>
    </source>
</evidence>
<dbReference type="EMBL" id="ABVL01000004">
    <property type="protein sequence ID" value="EDY20643.1"/>
    <property type="molecule type" value="Genomic_DNA"/>
</dbReference>
<protein>
    <submittedName>
        <fullName evidence="7">Membrane-bound dehydrogenase domain protein</fullName>
    </submittedName>
</protein>
<dbReference type="Gene3D" id="2.120.10.30">
    <property type="entry name" value="TolB, C-terminal domain"/>
    <property type="match status" value="1"/>
</dbReference>
<evidence type="ECO:0000259" key="6">
    <source>
        <dbReference type="PROSITE" id="PS51007"/>
    </source>
</evidence>
<dbReference type="InterPro" id="IPR013427">
    <property type="entry name" value="Haem-bd_dom_put"/>
</dbReference>
<dbReference type="PROSITE" id="PS51007">
    <property type="entry name" value="CYTC"/>
    <property type="match status" value="1"/>
</dbReference>
<dbReference type="GO" id="GO:0009055">
    <property type="term" value="F:electron transfer activity"/>
    <property type="evidence" value="ECO:0007669"/>
    <property type="project" value="InterPro"/>
</dbReference>
<dbReference type="PANTHER" id="PTHR33546:SF1">
    <property type="entry name" value="LARGE, MULTIFUNCTIONAL SECRETED PROTEIN"/>
    <property type="match status" value="1"/>
</dbReference>
<evidence type="ECO:0000256" key="1">
    <source>
        <dbReference type="ARBA" id="ARBA00022617"/>
    </source>
</evidence>
<dbReference type="InterPro" id="IPR011989">
    <property type="entry name" value="ARM-like"/>
</dbReference>